<organism evidence="1 2">
    <name type="scientific">Prorocentrum cordatum</name>
    <dbReference type="NCBI Taxonomy" id="2364126"/>
    <lineage>
        <taxon>Eukaryota</taxon>
        <taxon>Sar</taxon>
        <taxon>Alveolata</taxon>
        <taxon>Dinophyceae</taxon>
        <taxon>Prorocentrales</taxon>
        <taxon>Prorocentraceae</taxon>
        <taxon>Prorocentrum</taxon>
    </lineage>
</organism>
<reference evidence="1" key="1">
    <citation type="submission" date="2023-10" db="EMBL/GenBank/DDBJ databases">
        <authorList>
            <person name="Chen Y."/>
            <person name="Shah S."/>
            <person name="Dougan E. K."/>
            <person name="Thang M."/>
            <person name="Chan C."/>
        </authorList>
    </citation>
    <scope>NUCLEOTIDE SEQUENCE [LARGE SCALE GENOMIC DNA]</scope>
</reference>
<gene>
    <name evidence="1" type="ORF">PCOR1329_LOCUS9801</name>
</gene>
<evidence type="ECO:0000313" key="1">
    <source>
        <dbReference type="EMBL" id="CAK0802228.1"/>
    </source>
</evidence>
<sequence>MQEVKTNMAEAANTAKQAKVTADLAMKAADMIKQEDSKAPDIVKFMEGVLAEAREDVEETFAYGKGFAERGGARFKTSEAMWKHVRKKAGQHVHKYNGQNLYCNTDYKYRDPTSEDAKRERAVRMMVRKIVEVNGDIGAAVKYKIDTNYFKGIAWFKDERVAAWVDGKMDLVGAGMVWKDHFEKLYAAEVQQMFFERRAATCPAARRAFADFYEALYKGARAEGLEEQELDGLEEQRIFRNGRGCDDAAHVLRTVVEKSAERGGDLRLAALDVEKAIGKVHHDELFDSLLSANIDVSVVKVLRELYLGTGARERSCGQAWRRLARVAFAGDVSLVARSWLSLERMALELRRLLLLRGLCLRPTNCEAQTDILGWARRGGAVLEDGFSLQVLEKSECLEALGRSASPADPTKPEIDHGLAFGWREFWALKRLPLSPNVSINRRLRLFDATAGSAVLHGSHSWTPRNDVDSWTNQALDRDWWSSRVENFAAWFMKL</sequence>
<dbReference type="EMBL" id="CAUYUJ010002750">
    <property type="protein sequence ID" value="CAK0802228.1"/>
    <property type="molecule type" value="Genomic_DNA"/>
</dbReference>
<evidence type="ECO:0000313" key="2">
    <source>
        <dbReference type="Proteomes" id="UP001189429"/>
    </source>
</evidence>
<accession>A0ABN9Q8U6</accession>
<dbReference type="Proteomes" id="UP001189429">
    <property type="component" value="Unassembled WGS sequence"/>
</dbReference>
<keyword evidence="2" id="KW-1185">Reference proteome</keyword>
<protein>
    <submittedName>
        <fullName evidence="1">Uncharacterized protein</fullName>
    </submittedName>
</protein>
<name>A0ABN9Q8U6_9DINO</name>
<proteinExistence type="predicted"/>
<comment type="caution">
    <text evidence="1">The sequence shown here is derived from an EMBL/GenBank/DDBJ whole genome shotgun (WGS) entry which is preliminary data.</text>
</comment>